<protein>
    <submittedName>
        <fullName evidence="3">Uncharacterized protein involved in exopolysaccharide biosynthesis</fullName>
    </submittedName>
</protein>
<keyword evidence="2" id="KW-1133">Transmembrane helix</keyword>
<reference evidence="3 4" key="1">
    <citation type="submission" date="2024-06" db="EMBL/GenBank/DDBJ databases">
        <title>Sorghum-associated microbial communities from plants grown in Nebraska, USA.</title>
        <authorList>
            <person name="Schachtman D."/>
        </authorList>
    </citation>
    <scope>NUCLEOTIDE SEQUENCE [LARGE SCALE GENOMIC DNA]</scope>
    <source>
        <strain evidence="3 4">1073</strain>
    </source>
</reference>
<feature type="transmembrane region" description="Helical" evidence="2">
    <location>
        <begin position="245"/>
        <end position="264"/>
    </location>
</feature>
<evidence type="ECO:0000256" key="1">
    <source>
        <dbReference type="SAM" id="Coils"/>
    </source>
</evidence>
<gene>
    <name evidence="3" type="ORF">ABIC75_000989</name>
</gene>
<feature type="transmembrane region" description="Helical" evidence="2">
    <location>
        <begin position="19"/>
        <end position="36"/>
    </location>
</feature>
<dbReference type="RefSeq" id="WP_354012729.1">
    <property type="nucleotide sequence ID" value="NZ_JBEPMU010000001.1"/>
</dbReference>
<keyword evidence="1" id="KW-0175">Coiled coil</keyword>
<name>A0ABV2JRU9_9GAMM</name>
<dbReference type="PANTHER" id="PTHR32309">
    <property type="entry name" value="TYROSINE-PROTEIN KINASE"/>
    <property type="match status" value="1"/>
</dbReference>
<evidence type="ECO:0000313" key="3">
    <source>
        <dbReference type="EMBL" id="MET3651287.1"/>
    </source>
</evidence>
<sequence length="283" mass="31466">MQRDEVYVLDLWHILAREWAWFLAGLLAVLIAVFAFSHSARRQWEATAYIQIGQVPALQGTDPKVEPLARVLERLQLVPFQNHVLANLGIKDDAPEARLYRKSVKIEPLPYAGPLVKFSVRAWSPEQAKQFAEATVAELQVVHQALLAKPLAMTQARLDDVDADLKAAEAQRDQLLQAAKPGAAKDAQGEGVASMLLTATDAQIRELRQTQGELSIRLTRNYTYQTSLMWPVYVPQGPVFPNLTLIWGIGILFGLSLGAFAAIVRNALRRKQVVTVSFNQTHA</sequence>
<comment type="caution">
    <text evidence="3">The sequence shown here is derived from an EMBL/GenBank/DDBJ whole genome shotgun (WGS) entry which is preliminary data.</text>
</comment>
<feature type="coiled-coil region" evidence="1">
    <location>
        <begin position="151"/>
        <end position="178"/>
    </location>
</feature>
<keyword evidence="4" id="KW-1185">Reference proteome</keyword>
<dbReference type="InterPro" id="IPR050445">
    <property type="entry name" value="Bact_polysacc_biosynth/exp"/>
</dbReference>
<dbReference type="PANTHER" id="PTHR32309:SF13">
    <property type="entry name" value="FERRIC ENTEROBACTIN TRANSPORT PROTEIN FEPE"/>
    <property type="match status" value="1"/>
</dbReference>
<keyword evidence="2" id="KW-0472">Membrane</keyword>
<evidence type="ECO:0000313" key="4">
    <source>
        <dbReference type="Proteomes" id="UP001549184"/>
    </source>
</evidence>
<evidence type="ECO:0000256" key="2">
    <source>
        <dbReference type="SAM" id="Phobius"/>
    </source>
</evidence>
<organism evidence="3 4">
    <name type="scientific">Dyella japonica</name>
    <dbReference type="NCBI Taxonomy" id="231455"/>
    <lineage>
        <taxon>Bacteria</taxon>
        <taxon>Pseudomonadati</taxon>
        <taxon>Pseudomonadota</taxon>
        <taxon>Gammaproteobacteria</taxon>
        <taxon>Lysobacterales</taxon>
        <taxon>Rhodanobacteraceae</taxon>
        <taxon>Dyella</taxon>
    </lineage>
</organism>
<accession>A0ABV2JRU9</accession>
<dbReference type="Proteomes" id="UP001549184">
    <property type="component" value="Unassembled WGS sequence"/>
</dbReference>
<proteinExistence type="predicted"/>
<dbReference type="EMBL" id="JBEPMU010000001">
    <property type="protein sequence ID" value="MET3651287.1"/>
    <property type="molecule type" value="Genomic_DNA"/>
</dbReference>
<keyword evidence="2" id="KW-0812">Transmembrane</keyword>